<feature type="transmembrane region" description="Helical" evidence="6">
    <location>
        <begin position="59"/>
        <end position="79"/>
    </location>
</feature>
<comment type="similarity">
    <text evidence="2">Belongs to the drug/metabolite transporter (DMT) superfamily. Plant drug/metabolite exporter (P-DME) (TC 2.A.7.4) family.</text>
</comment>
<comment type="subcellular location">
    <subcellularLocation>
        <location evidence="1">Membrane</location>
        <topology evidence="1">Multi-pass membrane protein</topology>
    </subcellularLocation>
</comment>
<feature type="transmembrane region" description="Helical" evidence="6">
    <location>
        <begin position="156"/>
        <end position="174"/>
    </location>
</feature>
<keyword evidence="4 6" id="KW-1133">Transmembrane helix</keyword>
<evidence type="ECO:0000256" key="2">
    <source>
        <dbReference type="ARBA" id="ARBA00007635"/>
    </source>
</evidence>
<feature type="domain" description="EamA" evidence="7">
    <location>
        <begin position="61"/>
        <end position="194"/>
    </location>
</feature>
<evidence type="ECO:0000256" key="5">
    <source>
        <dbReference type="ARBA" id="ARBA00023136"/>
    </source>
</evidence>
<protein>
    <recommendedName>
        <fullName evidence="7">EamA domain-containing protein</fullName>
    </recommendedName>
</protein>
<dbReference type="InterPro" id="IPR000620">
    <property type="entry name" value="EamA_dom"/>
</dbReference>
<name>I3SX16_LOTJA</name>
<dbReference type="AlphaFoldDB" id="I3SX16"/>
<sequence>MASIMARVFLREKLKISDITGLACSFFGVLFFFRELLATQGQLAKAEEARKGSSTTSHHIFMILLGLFSSIIGGTSYCLTRAGAKASDQPLLTVFSFGVPASPAMGICTYIFEDFVLPGFQPTVLMLVLGILAFFAEVLLARGLQLEKTGKVANILYIEAALTQFWSLAFTRVAPSFDHLVGILLIVISVGFTLYIGPDKEME</sequence>
<dbReference type="Pfam" id="PF00892">
    <property type="entry name" value="EamA"/>
    <property type="match status" value="1"/>
</dbReference>
<organism evidence="8">
    <name type="scientific">Lotus japonicus</name>
    <name type="common">Lotus corniculatus var. japonicus</name>
    <dbReference type="NCBI Taxonomy" id="34305"/>
    <lineage>
        <taxon>Eukaryota</taxon>
        <taxon>Viridiplantae</taxon>
        <taxon>Streptophyta</taxon>
        <taxon>Embryophyta</taxon>
        <taxon>Tracheophyta</taxon>
        <taxon>Spermatophyta</taxon>
        <taxon>Magnoliopsida</taxon>
        <taxon>eudicotyledons</taxon>
        <taxon>Gunneridae</taxon>
        <taxon>Pentapetalae</taxon>
        <taxon>rosids</taxon>
        <taxon>fabids</taxon>
        <taxon>Fabales</taxon>
        <taxon>Fabaceae</taxon>
        <taxon>Papilionoideae</taxon>
        <taxon>50 kb inversion clade</taxon>
        <taxon>NPAAA clade</taxon>
        <taxon>Hologalegina</taxon>
        <taxon>robinioid clade</taxon>
        <taxon>Loteae</taxon>
        <taxon>Lotus</taxon>
    </lineage>
</organism>
<feature type="transmembrane region" description="Helical" evidence="6">
    <location>
        <begin position="21"/>
        <end position="39"/>
    </location>
</feature>
<evidence type="ECO:0000256" key="4">
    <source>
        <dbReference type="ARBA" id="ARBA00022989"/>
    </source>
</evidence>
<dbReference type="EMBL" id="BT145014">
    <property type="protein sequence ID" value="AFK44808.1"/>
    <property type="molecule type" value="mRNA"/>
</dbReference>
<keyword evidence="3 6" id="KW-0812">Transmembrane</keyword>
<evidence type="ECO:0000256" key="1">
    <source>
        <dbReference type="ARBA" id="ARBA00004141"/>
    </source>
</evidence>
<evidence type="ECO:0000259" key="7">
    <source>
        <dbReference type="Pfam" id="PF00892"/>
    </source>
</evidence>
<accession>I3SX16</accession>
<evidence type="ECO:0000256" key="3">
    <source>
        <dbReference type="ARBA" id="ARBA00022692"/>
    </source>
</evidence>
<reference evidence="8" key="1">
    <citation type="submission" date="2012-05" db="EMBL/GenBank/DDBJ databases">
        <authorList>
            <person name="Krishnakumar V."/>
            <person name="Cheung F."/>
            <person name="Xiao Y."/>
            <person name="Chan A."/>
            <person name="Moskal W.A."/>
            <person name="Town C.D."/>
        </authorList>
    </citation>
    <scope>NUCLEOTIDE SEQUENCE</scope>
</reference>
<evidence type="ECO:0000256" key="6">
    <source>
        <dbReference type="SAM" id="Phobius"/>
    </source>
</evidence>
<dbReference type="GO" id="GO:0016020">
    <property type="term" value="C:membrane"/>
    <property type="evidence" value="ECO:0007669"/>
    <property type="project" value="UniProtKB-SubCell"/>
</dbReference>
<dbReference type="PANTHER" id="PTHR22911:SF6">
    <property type="entry name" value="SOLUTE CARRIER FAMILY 35 MEMBER G1"/>
    <property type="match status" value="1"/>
</dbReference>
<feature type="transmembrane region" description="Helical" evidence="6">
    <location>
        <begin position="180"/>
        <end position="197"/>
    </location>
</feature>
<proteinExistence type="evidence at transcript level"/>
<evidence type="ECO:0000313" key="8">
    <source>
        <dbReference type="EMBL" id="AFK44808.1"/>
    </source>
</evidence>
<dbReference type="SUPFAM" id="SSF103481">
    <property type="entry name" value="Multidrug resistance efflux transporter EmrE"/>
    <property type="match status" value="1"/>
</dbReference>
<feature type="transmembrane region" description="Helical" evidence="6">
    <location>
        <begin position="91"/>
        <end position="112"/>
    </location>
</feature>
<dbReference type="InterPro" id="IPR037185">
    <property type="entry name" value="EmrE-like"/>
</dbReference>
<dbReference type="PANTHER" id="PTHR22911">
    <property type="entry name" value="ACYL-MALONYL CONDENSING ENZYME-RELATED"/>
    <property type="match status" value="1"/>
</dbReference>
<feature type="transmembrane region" description="Helical" evidence="6">
    <location>
        <begin position="124"/>
        <end position="144"/>
    </location>
</feature>
<keyword evidence="5 6" id="KW-0472">Membrane</keyword>